<dbReference type="Pfam" id="PF12704">
    <property type="entry name" value="MacB_PCD"/>
    <property type="match status" value="1"/>
</dbReference>
<feature type="transmembrane region" description="Helical" evidence="7">
    <location>
        <begin position="34"/>
        <end position="66"/>
    </location>
</feature>
<protein>
    <submittedName>
        <fullName evidence="10">Lipoprotein-releasing system permease protein</fullName>
    </submittedName>
</protein>
<keyword evidence="4 7" id="KW-0812">Transmembrane</keyword>
<keyword evidence="11" id="KW-1185">Reference proteome</keyword>
<evidence type="ECO:0000256" key="1">
    <source>
        <dbReference type="ARBA" id="ARBA00004651"/>
    </source>
</evidence>
<keyword evidence="6 7" id="KW-0472">Membrane</keyword>
<evidence type="ECO:0000256" key="4">
    <source>
        <dbReference type="ARBA" id="ARBA00022692"/>
    </source>
</evidence>
<dbReference type="InterPro" id="IPR051447">
    <property type="entry name" value="Lipoprotein-release_system"/>
</dbReference>
<keyword evidence="3" id="KW-1003">Cell membrane</keyword>
<gene>
    <name evidence="10" type="ORF">LX73_1426</name>
</gene>
<evidence type="ECO:0000256" key="6">
    <source>
        <dbReference type="ARBA" id="ARBA00023136"/>
    </source>
</evidence>
<evidence type="ECO:0000259" key="9">
    <source>
        <dbReference type="Pfam" id="PF12704"/>
    </source>
</evidence>
<accession>A0A5D3YL81</accession>
<evidence type="ECO:0000313" key="11">
    <source>
        <dbReference type="Proteomes" id="UP000324595"/>
    </source>
</evidence>
<dbReference type="PANTHER" id="PTHR30489:SF0">
    <property type="entry name" value="LIPOPROTEIN-RELEASING SYSTEM TRANSMEMBRANE PROTEIN LOLE"/>
    <property type="match status" value="1"/>
</dbReference>
<evidence type="ECO:0000313" key="10">
    <source>
        <dbReference type="EMBL" id="TYP93716.1"/>
    </source>
</evidence>
<feature type="domain" description="MacB-like periplasmic core" evidence="9">
    <location>
        <begin position="41"/>
        <end position="262"/>
    </location>
</feature>
<organism evidence="10 11">
    <name type="scientific">Fodinibius salinus</name>
    <dbReference type="NCBI Taxonomy" id="860790"/>
    <lineage>
        <taxon>Bacteria</taxon>
        <taxon>Pseudomonadati</taxon>
        <taxon>Balneolota</taxon>
        <taxon>Balneolia</taxon>
        <taxon>Balneolales</taxon>
        <taxon>Balneolaceae</taxon>
        <taxon>Fodinibius</taxon>
    </lineage>
</organism>
<dbReference type="InterPro" id="IPR003838">
    <property type="entry name" value="ABC3_permease_C"/>
</dbReference>
<dbReference type="Pfam" id="PF02687">
    <property type="entry name" value="FtsX"/>
    <property type="match status" value="1"/>
</dbReference>
<feature type="transmembrane region" description="Helical" evidence="7">
    <location>
        <begin position="384"/>
        <end position="407"/>
    </location>
</feature>
<feature type="domain" description="ABC3 transporter permease C-terminal" evidence="8">
    <location>
        <begin position="293"/>
        <end position="417"/>
    </location>
</feature>
<evidence type="ECO:0000256" key="5">
    <source>
        <dbReference type="ARBA" id="ARBA00022989"/>
    </source>
</evidence>
<proteinExistence type="inferred from homology"/>
<comment type="similarity">
    <text evidence="2">Belongs to the ABC-4 integral membrane protein family. LolC/E subfamily.</text>
</comment>
<evidence type="ECO:0000259" key="8">
    <source>
        <dbReference type="Pfam" id="PF02687"/>
    </source>
</evidence>
<evidence type="ECO:0000256" key="3">
    <source>
        <dbReference type="ARBA" id="ARBA00022475"/>
    </source>
</evidence>
<evidence type="ECO:0000256" key="2">
    <source>
        <dbReference type="ARBA" id="ARBA00005236"/>
    </source>
</evidence>
<dbReference type="Proteomes" id="UP000324595">
    <property type="component" value="Unassembled WGS sequence"/>
</dbReference>
<feature type="transmembrane region" description="Helical" evidence="7">
    <location>
        <begin position="289"/>
        <end position="315"/>
    </location>
</feature>
<dbReference type="InterPro" id="IPR025857">
    <property type="entry name" value="MacB_PCD"/>
</dbReference>
<comment type="caution">
    <text evidence="10">The sequence shown here is derived from an EMBL/GenBank/DDBJ whole genome shotgun (WGS) entry which is preliminary data.</text>
</comment>
<keyword evidence="10" id="KW-0449">Lipoprotein</keyword>
<evidence type="ECO:0000256" key="7">
    <source>
        <dbReference type="SAM" id="Phobius"/>
    </source>
</evidence>
<dbReference type="GO" id="GO:0098797">
    <property type="term" value="C:plasma membrane protein complex"/>
    <property type="evidence" value="ECO:0007669"/>
    <property type="project" value="TreeGrafter"/>
</dbReference>
<keyword evidence="5 7" id="KW-1133">Transmembrane helix</keyword>
<dbReference type="PANTHER" id="PTHR30489">
    <property type="entry name" value="LIPOPROTEIN-RELEASING SYSTEM TRANSMEMBRANE PROTEIN LOLE"/>
    <property type="match status" value="1"/>
</dbReference>
<dbReference type="EMBL" id="VNHY01000002">
    <property type="protein sequence ID" value="TYP93716.1"/>
    <property type="molecule type" value="Genomic_DNA"/>
</dbReference>
<dbReference type="AlphaFoldDB" id="A0A5D3YL81"/>
<dbReference type="GO" id="GO:0044874">
    <property type="term" value="P:lipoprotein localization to outer membrane"/>
    <property type="evidence" value="ECO:0007669"/>
    <property type="project" value="TreeGrafter"/>
</dbReference>
<feature type="transmembrane region" description="Helical" evidence="7">
    <location>
        <begin position="343"/>
        <end position="364"/>
    </location>
</feature>
<reference evidence="10 11" key="1">
    <citation type="submission" date="2019-07" db="EMBL/GenBank/DDBJ databases">
        <title>Genomic Encyclopedia of Archaeal and Bacterial Type Strains, Phase II (KMG-II): from individual species to whole genera.</title>
        <authorList>
            <person name="Goeker M."/>
        </authorList>
    </citation>
    <scope>NUCLEOTIDE SEQUENCE [LARGE SCALE GENOMIC DNA]</scope>
    <source>
        <strain evidence="10 11">DSM 21935</strain>
    </source>
</reference>
<name>A0A5D3YL81_9BACT</name>
<sequence length="424" mass="47559">MVRSHVILLHYHYFGSMKTNALIARRYLFSKKHVSLISTLTGISITGVTIGTALLIVVLSVFSGFFEVIKGFLLQNDPDIRIESTASDTFVFTGDMQQTLADKPEIKDLASYVKGKSLMVHPQVNDQVVQVKGINQDEYFKINKLSNNIVKGSIDLGVKNRIPGMLLNEKLMREMNLEVGDKIALLSADGMRKSLTQFSLPRNYRFEIRGTYSRLQITDGPAVFIEQEAGQRLFETKNAISGIDIRLQKTEEAEGVKTSLQNKLGSTYKISTWYDLQQPLYDIMYLEKWSSYLILMIIVIVAVLNIIGSLTMIVIQKNRDIGVLQTMGFTPSDIKQIFIRQGLYIGLIGCFIGGGIGLLLSWLQKQYGLIKLSSAFIIDAYPVSIEYLDVSIVLIGSLLLCVLASWYPARRASRVEPADAIRYD</sequence>
<comment type="subcellular location">
    <subcellularLocation>
        <location evidence="1">Cell membrane</location>
        <topology evidence="1">Multi-pass membrane protein</topology>
    </subcellularLocation>
</comment>